<organism evidence="5 6">
    <name type="scientific">Alkalimonas collagenimarina</name>
    <dbReference type="NCBI Taxonomy" id="400390"/>
    <lineage>
        <taxon>Bacteria</taxon>
        <taxon>Pseudomonadati</taxon>
        <taxon>Pseudomonadota</taxon>
        <taxon>Gammaproteobacteria</taxon>
        <taxon>Alkalimonas</taxon>
    </lineage>
</organism>
<dbReference type="CDD" id="cd01949">
    <property type="entry name" value="GGDEF"/>
    <property type="match status" value="1"/>
</dbReference>
<dbReference type="SUPFAM" id="SSF55073">
    <property type="entry name" value="Nucleotide cyclase"/>
    <property type="match status" value="1"/>
</dbReference>
<dbReference type="EMBL" id="JAUZVZ010000036">
    <property type="protein sequence ID" value="MDP4537841.1"/>
    <property type="molecule type" value="Genomic_DNA"/>
</dbReference>
<dbReference type="CDD" id="cd01948">
    <property type="entry name" value="EAL"/>
    <property type="match status" value="1"/>
</dbReference>
<accession>A0ABT9H3D7</accession>
<feature type="transmembrane region" description="Helical" evidence="1">
    <location>
        <begin position="191"/>
        <end position="212"/>
    </location>
</feature>
<feature type="transmembrane region" description="Helical" evidence="1">
    <location>
        <begin position="310"/>
        <end position="329"/>
    </location>
</feature>
<dbReference type="SMART" id="SM00052">
    <property type="entry name" value="EAL"/>
    <property type="match status" value="1"/>
</dbReference>
<evidence type="ECO:0000313" key="6">
    <source>
        <dbReference type="Proteomes" id="UP001231616"/>
    </source>
</evidence>
<dbReference type="Proteomes" id="UP001231616">
    <property type="component" value="Unassembled WGS sequence"/>
</dbReference>
<feature type="domain" description="GGDEF" evidence="4">
    <location>
        <begin position="558"/>
        <end position="691"/>
    </location>
</feature>
<keyword evidence="1" id="KW-0472">Membrane</keyword>
<feature type="transmembrane region" description="Helical" evidence="1">
    <location>
        <begin position="285"/>
        <end position="304"/>
    </location>
</feature>
<keyword evidence="6" id="KW-1185">Reference proteome</keyword>
<feature type="domain" description="EAL" evidence="3">
    <location>
        <begin position="703"/>
        <end position="952"/>
    </location>
</feature>
<dbReference type="Pfam" id="PF07696">
    <property type="entry name" value="7TMR-DISMED2"/>
    <property type="match status" value="1"/>
</dbReference>
<dbReference type="InterPro" id="IPR035919">
    <property type="entry name" value="EAL_sf"/>
</dbReference>
<evidence type="ECO:0000256" key="1">
    <source>
        <dbReference type="SAM" id="Phobius"/>
    </source>
</evidence>
<dbReference type="Gene3D" id="2.60.40.2380">
    <property type="match status" value="1"/>
</dbReference>
<feature type="non-terminal residue" evidence="5">
    <location>
        <position position="952"/>
    </location>
</feature>
<evidence type="ECO:0000256" key="2">
    <source>
        <dbReference type="SAM" id="SignalP"/>
    </source>
</evidence>
<dbReference type="SMART" id="SM00267">
    <property type="entry name" value="GGDEF"/>
    <property type="match status" value="1"/>
</dbReference>
<keyword evidence="1" id="KW-0812">Transmembrane</keyword>
<dbReference type="Gene3D" id="3.20.20.450">
    <property type="entry name" value="EAL domain"/>
    <property type="match status" value="1"/>
</dbReference>
<feature type="transmembrane region" description="Helical" evidence="1">
    <location>
        <begin position="254"/>
        <end position="273"/>
    </location>
</feature>
<dbReference type="SUPFAM" id="SSF141868">
    <property type="entry name" value="EAL domain-like"/>
    <property type="match status" value="1"/>
</dbReference>
<dbReference type="PANTHER" id="PTHR33121">
    <property type="entry name" value="CYCLIC DI-GMP PHOSPHODIESTERASE PDEF"/>
    <property type="match status" value="1"/>
</dbReference>
<dbReference type="InterPro" id="IPR029787">
    <property type="entry name" value="Nucleotide_cyclase"/>
</dbReference>
<dbReference type="PANTHER" id="PTHR33121:SF23">
    <property type="entry name" value="CYCLIC DI-GMP PHOSPHODIESTERASE PDEB"/>
    <property type="match status" value="1"/>
</dbReference>
<dbReference type="InterPro" id="IPR043128">
    <property type="entry name" value="Rev_trsase/Diguanyl_cyclase"/>
</dbReference>
<dbReference type="NCBIfam" id="TIGR00254">
    <property type="entry name" value="GGDEF"/>
    <property type="match status" value="1"/>
</dbReference>
<dbReference type="InterPro" id="IPR000160">
    <property type="entry name" value="GGDEF_dom"/>
</dbReference>
<dbReference type="RefSeq" id="WP_305895090.1">
    <property type="nucleotide sequence ID" value="NZ_JAUZVZ010000036.1"/>
</dbReference>
<dbReference type="Pfam" id="PF00563">
    <property type="entry name" value="EAL"/>
    <property type="match status" value="1"/>
</dbReference>
<comment type="caution">
    <text evidence="5">The sequence shown here is derived from an EMBL/GenBank/DDBJ whole genome shotgun (WGS) entry which is preliminary data.</text>
</comment>
<sequence length="952" mass="108410">MVLIVRSSLVILLILASFTAQAHYAKHFSFDKSLEQHPLESKLYYQITSDTLDIEEFILNPAQHHAFQLLEDLQRVQIAEDEAVWLFIRLHYTGKSPFNAIVHYNFPLADQVTFFQLDRRQQRLIQQHHTGSDYPFPERVLSYPGFAFPIQFQAEQEIDIFFKIQDAGLVPLQLSLWQHETFTASQSQLSLIEGIISGLLLAIALYNLFLLIRKRQLHYLYQSGFYISLTLVLATISGQGFATLWPFHPEVNSAILYVLSGITLVCLNQFTYLALSSFQHKPWRWLFFLNQAFSLLLLFSPLFADGQLRVHLLIYCSLFVLISNCFVSFAHFIQGHVKARFFALVWLCLLLCGSLLMLSELGQLQIAPLLYKSLLASFITSMALVSFYFSSHDESDFALSTLPKNDADNHYFSAFQRLPGSHFIVSAQGKLISANERFCQLFAAEFTFSEAAGTAKPDLQWVFPEWPLLLACSTAQGNQVETEARNQNGENLRVLLNLQQLSDPTLGDFILGSIELLDNKPPSYQRYPRNEQDVLTNLANRTAFIAHLDSWLNQAHANPSCLLYVDIVDFQRVNQQCDEAAGNALLRQLAGKLQQELPQDTLISRLMDDQFIALIEHKETQEAFILAYRLLDVLRGFRFIWHEHIFTIHINIGLVHIKDTNLTAAQLIEQAQLACTLAKRKGPNRIHLYHEPLTENQQQLPDDQHWCKLIQHALQHNQFILCVQHIHSIDSSSPRRYEVLLRMKGVDGNLINANSFLRVAKQEGLLYQLDRWVIEYYFSWLQQHSMHLNASELCHINISAASINDYGFSGFVLEQLNHYAIPAEKICFEISEFVAIEFLTAAVNFIKEVKAAGCKVCLDNFGSGFSAFSYLKHLPVDFIKIDGSIITQINNDQLSHAVTKGIAEVAKSLGIELIAAHVEAKDALQVLQNLGIPYVQGFYLSKPCLLTEAYSQ</sequence>
<dbReference type="PROSITE" id="PS50887">
    <property type="entry name" value="GGDEF"/>
    <property type="match status" value="1"/>
</dbReference>
<protein>
    <submittedName>
        <fullName evidence="5">EAL domain-containing protein</fullName>
    </submittedName>
</protein>
<dbReference type="InterPro" id="IPR050706">
    <property type="entry name" value="Cyclic-di-GMP_PDE-like"/>
</dbReference>
<keyword evidence="2" id="KW-0732">Signal</keyword>
<proteinExistence type="predicted"/>
<dbReference type="InterPro" id="IPR011623">
    <property type="entry name" value="7TMR_DISM_rcpt_extracell_dom1"/>
</dbReference>
<feature type="transmembrane region" description="Helical" evidence="1">
    <location>
        <begin position="224"/>
        <end position="248"/>
    </location>
</feature>
<dbReference type="Pfam" id="PF07695">
    <property type="entry name" value="7TMR-DISM_7TM"/>
    <property type="match status" value="1"/>
</dbReference>
<evidence type="ECO:0000313" key="5">
    <source>
        <dbReference type="EMBL" id="MDP4537841.1"/>
    </source>
</evidence>
<dbReference type="PROSITE" id="PS50883">
    <property type="entry name" value="EAL"/>
    <property type="match status" value="1"/>
</dbReference>
<feature type="signal peptide" evidence="2">
    <location>
        <begin position="1"/>
        <end position="22"/>
    </location>
</feature>
<evidence type="ECO:0000259" key="3">
    <source>
        <dbReference type="PROSITE" id="PS50883"/>
    </source>
</evidence>
<feature type="transmembrane region" description="Helical" evidence="1">
    <location>
        <begin position="341"/>
        <end position="358"/>
    </location>
</feature>
<name>A0ABT9H3D7_9GAMM</name>
<dbReference type="Gene3D" id="3.30.70.270">
    <property type="match status" value="1"/>
</dbReference>
<dbReference type="InterPro" id="IPR011622">
    <property type="entry name" value="7TMR_DISM_rcpt_extracell_dom2"/>
</dbReference>
<reference evidence="5 6" key="1">
    <citation type="submission" date="2023-08" db="EMBL/GenBank/DDBJ databases">
        <authorList>
            <person name="Joshi A."/>
            <person name="Thite S."/>
        </authorList>
    </citation>
    <scope>NUCLEOTIDE SEQUENCE [LARGE SCALE GENOMIC DNA]</scope>
    <source>
        <strain evidence="5 6">AC40</strain>
    </source>
</reference>
<dbReference type="InterPro" id="IPR001633">
    <property type="entry name" value="EAL_dom"/>
</dbReference>
<dbReference type="Pfam" id="PF00990">
    <property type="entry name" value="GGDEF"/>
    <property type="match status" value="1"/>
</dbReference>
<keyword evidence="1" id="KW-1133">Transmembrane helix</keyword>
<feature type="chain" id="PRO_5045647419" evidence="2">
    <location>
        <begin position="23"/>
        <end position="952"/>
    </location>
</feature>
<evidence type="ECO:0000259" key="4">
    <source>
        <dbReference type="PROSITE" id="PS50887"/>
    </source>
</evidence>
<gene>
    <name evidence="5" type="ORF">Q3O60_16780</name>
</gene>